<dbReference type="InterPro" id="IPR036291">
    <property type="entry name" value="NAD(P)-bd_dom_sf"/>
</dbReference>
<evidence type="ECO:0000256" key="4">
    <source>
        <dbReference type="ARBA" id="ARBA00022832"/>
    </source>
</evidence>
<evidence type="ECO:0000259" key="13">
    <source>
        <dbReference type="SMART" id="SM00829"/>
    </source>
</evidence>
<keyword evidence="7" id="KW-0560">Oxidoreductase</keyword>
<evidence type="ECO:0000313" key="15">
    <source>
        <dbReference type="Proteomes" id="UP000245383"/>
    </source>
</evidence>
<evidence type="ECO:0000313" key="14">
    <source>
        <dbReference type="EMBL" id="PVU97716.1"/>
    </source>
</evidence>
<keyword evidence="9" id="KW-0496">Mitochondrion</keyword>
<evidence type="ECO:0000256" key="8">
    <source>
        <dbReference type="ARBA" id="ARBA00023098"/>
    </source>
</evidence>
<gene>
    <name evidence="14" type="ORF">BB561_000342</name>
</gene>
<evidence type="ECO:0000256" key="1">
    <source>
        <dbReference type="ARBA" id="ARBA00004173"/>
    </source>
</evidence>
<reference evidence="14 15" key="1">
    <citation type="journal article" date="2018" name="MBio">
        <title>Comparative Genomics Reveals the Core Gene Toolbox for the Fungus-Insect Symbiosis.</title>
        <authorList>
            <person name="Wang Y."/>
            <person name="Stata M."/>
            <person name="Wang W."/>
            <person name="Stajich J.E."/>
            <person name="White M.M."/>
            <person name="Moncalvo J.M."/>
        </authorList>
    </citation>
    <scope>NUCLEOTIDE SEQUENCE [LARGE SCALE GENOMIC DNA]</scope>
    <source>
        <strain evidence="14 15">SWE-8-4</strain>
    </source>
</reference>
<keyword evidence="6" id="KW-0809">Transit peptide</keyword>
<proteinExistence type="inferred from homology"/>
<keyword evidence="8" id="KW-0443">Lipid metabolism</keyword>
<evidence type="ECO:0000256" key="5">
    <source>
        <dbReference type="ARBA" id="ARBA00022857"/>
    </source>
</evidence>
<accession>A0A2T9YZJ3</accession>
<protein>
    <recommendedName>
        <fullName evidence="11">enoyl-[acyl-carrier-protein] reductase</fullName>
        <ecNumber evidence="11">1.3.1.104</ecNumber>
    </recommendedName>
</protein>
<dbReference type="InterPro" id="IPR051034">
    <property type="entry name" value="Mito_Enoyl-ACP_Reductase"/>
</dbReference>
<dbReference type="PANTHER" id="PTHR43981">
    <property type="entry name" value="ENOYL-[ACYL-CARRIER-PROTEIN] REDUCTASE, MITOCHONDRIAL"/>
    <property type="match status" value="1"/>
</dbReference>
<sequence>MLAQSAIIQKTGNPLSVVQAYNVKLEPLSDDKVLVEMLISSINPADKMRILGVYPASKETFDFTTNKGTDDQYSKTNGVIVGGEGVGKVVQIGKNVTRCMNSTINIGDWVIPMSTDVYGTWSTHFVSSPNNLIVIKDKTNITPEHLSSVKVNASTAYRMLKDLVPLNKGDYIIQNGANSGAGQYVIQLARIWGYRTINVIRDRENYKELADHLIDLGADIVIKDTELTSNKVEKLLSSLDSPIKLAICCVTGKPGSLLAKYLCSGGVHVTYGDMTMESLSVRSTDMIFRNISFKGFWLVNFYKHTPVKLWMETWNDILDMMRQGKLRKQNVEFINWYSLSNGSQSLKSIPDLQKTLNLAISSPKKVAFIYRSKI</sequence>
<dbReference type="OrthoDB" id="7482721at2759"/>
<keyword evidence="15" id="KW-1185">Reference proteome</keyword>
<dbReference type="SUPFAM" id="SSF51735">
    <property type="entry name" value="NAD(P)-binding Rossmann-fold domains"/>
    <property type="match status" value="1"/>
</dbReference>
<keyword evidence="5" id="KW-0521">NADP</keyword>
<dbReference type="AlphaFoldDB" id="A0A2T9YZJ3"/>
<keyword evidence="3" id="KW-0444">Lipid biosynthesis</keyword>
<feature type="domain" description="Enoyl reductase (ER)" evidence="13">
    <location>
        <begin position="13"/>
        <end position="360"/>
    </location>
</feature>
<dbReference type="InterPro" id="IPR011032">
    <property type="entry name" value="GroES-like_sf"/>
</dbReference>
<name>A0A2T9YZJ3_9FUNG</name>
<evidence type="ECO:0000256" key="7">
    <source>
        <dbReference type="ARBA" id="ARBA00023002"/>
    </source>
</evidence>
<evidence type="ECO:0000256" key="2">
    <source>
        <dbReference type="ARBA" id="ARBA00010371"/>
    </source>
</evidence>
<comment type="subcellular location">
    <subcellularLocation>
        <location evidence="1">Mitochondrion</location>
    </subcellularLocation>
</comment>
<dbReference type="GO" id="GO:0006633">
    <property type="term" value="P:fatty acid biosynthetic process"/>
    <property type="evidence" value="ECO:0007669"/>
    <property type="project" value="UniProtKB-KW"/>
</dbReference>
<evidence type="ECO:0000256" key="10">
    <source>
        <dbReference type="ARBA" id="ARBA00023160"/>
    </source>
</evidence>
<dbReference type="InterPro" id="IPR020843">
    <property type="entry name" value="ER"/>
</dbReference>
<dbReference type="PANTHER" id="PTHR43981:SF2">
    <property type="entry name" value="ENOYL-[ACYL-CARRIER-PROTEIN] REDUCTASE, MITOCHONDRIAL"/>
    <property type="match status" value="1"/>
</dbReference>
<dbReference type="CDD" id="cd08290">
    <property type="entry name" value="ETR"/>
    <property type="match status" value="1"/>
</dbReference>
<dbReference type="Gene3D" id="3.90.180.10">
    <property type="entry name" value="Medium-chain alcohol dehydrogenases, catalytic domain"/>
    <property type="match status" value="1"/>
</dbReference>
<organism evidence="14 15">
    <name type="scientific">Smittium simulii</name>
    <dbReference type="NCBI Taxonomy" id="133385"/>
    <lineage>
        <taxon>Eukaryota</taxon>
        <taxon>Fungi</taxon>
        <taxon>Fungi incertae sedis</taxon>
        <taxon>Zoopagomycota</taxon>
        <taxon>Kickxellomycotina</taxon>
        <taxon>Harpellomycetes</taxon>
        <taxon>Harpellales</taxon>
        <taxon>Legeriomycetaceae</taxon>
        <taxon>Smittium</taxon>
    </lineage>
</organism>
<dbReference type="EC" id="1.3.1.104" evidence="11"/>
<dbReference type="SUPFAM" id="SSF50129">
    <property type="entry name" value="GroES-like"/>
    <property type="match status" value="1"/>
</dbReference>
<evidence type="ECO:0000256" key="6">
    <source>
        <dbReference type="ARBA" id="ARBA00022946"/>
    </source>
</evidence>
<dbReference type="Proteomes" id="UP000245383">
    <property type="component" value="Unassembled WGS sequence"/>
</dbReference>
<evidence type="ECO:0000256" key="11">
    <source>
        <dbReference type="ARBA" id="ARBA00038963"/>
    </source>
</evidence>
<keyword evidence="4" id="KW-0276">Fatty acid metabolism</keyword>
<dbReference type="SMART" id="SM00829">
    <property type="entry name" value="PKS_ER"/>
    <property type="match status" value="1"/>
</dbReference>
<evidence type="ECO:0000256" key="3">
    <source>
        <dbReference type="ARBA" id="ARBA00022516"/>
    </source>
</evidence>
<comment type="similarity">
    <text evidence="2">Belongs to the zinc-containing alcohol dehydrogenase family. Quinone oxidoreductase subfamily.</text>
</comment>
<dbReference type="GO" id="GO:0005739">
    <property type="term" value="C:mitochondrion"/>
    <property type="evidence" value="ECO:0007669"/>
    <property type="project" value="UniProtKB-SubCell"/>
</dbReference>
<evidence type="ECO:0000256" key="12">
    <source>
        <dbReference type="ARBA" id="ARBA00048843"/>
    </source>
</evidence>
<dbReference type="EMBL" id="MBFR01000008">
    <property type="protein sequence ID" value="PVU97716.1"/>
    <property type="molecule type" value="Genomic_DNA"/>
</dbReference>
<comment type="catalytic activity">
    <reaction evidence="12">
        <text>a 2,3-saturated acyl-[ACP] + NADP(+) = a (2E)-enoyl-[ACP] + NADPH + H(+)</text>
        <dbReference type="Rhea" id="RHEA:22564"/>
        <dbReference type="Rhea" id="RHEA-COMP:9925"/>
        <dbReference type="Rhea" id="RHEA-COMP:9926"/>
        <dbReference type="ChEBI" id="CHEBI:15378"/>
        <dbReference type="ChEBI" id="CHEBI:57783"/>
        <dbReference type="ChEBI" id="CHEBI:58349"/>
        <dbReference type="ChEBI" id="CHEBI:78784"/>
        <dbReference type="ChEBI" id="CHEBI:78785"/>
        <dbReference type="EC" id="1.3.1.104"/>
    </reaction>
</comment>
<keyword evidence="10" id="KW-0275">Fatty acid biosynthesis</keyword>
<dbReference type="STRING" id="133385.A0A2T9YZJ3"/>
<comment type="caution">
    <text evidence="14">The sequence shown here is derived from an EMBL/GenBank/DDBJ whole genome shotgun (WGS) entry which is preliminary data.</text>
</comment>
<evidence type="ECO:0000256" key="9">
    <source>
        <dbReference type="ARBA" id="ARBA00023128"/>
    </source>
</evidence>
<dbReference type="Gene3D" id="3.40.50.720">
    <property type="entry name" value="NAD(P)-binding Rossmann-like Domain"/>
    <property type="match status" value="1"/>
</dbReference>
<dbReference type="GO" id="GO:0141148">
    <property type="term" value="F:enoyl-[acyl-carrier-protein] reductase (NADPH) activity"/>
    <property type="evidence" value="ECO:0007669"/>
    <property type="project" value="UniProtKB-EC"/>
</dbReference>